<organism evidence="1 2">
    <name type="scientific">Salibacterium salarium</name>
    <dbReference type="NCBI Taxonomy" id="284579"/>
    <lineage>
        <taxon>Bacteria</taxon>
        <taxon>Bacillati</taxon>
        <taxon>Bacillota</taxon>
        <taxon>Bacilli</taxon>
        <taxon>Bacillales</taxon>
        <taxon>Bacillaceae</taxon>
    </lineage>
</organism>
<dbReference type="AlphaFoldDB" id="A0A3R9WWV5"/>
<evidence type="ECO:0000313" key="1">
    <source>
        <dbReference type="EMBL" id="RSL35281.1"/>
    </source>
</evidence>
<protein>
    <submittedName>
        <fullName evidence="1">Uncharacterized protein</fullName>
    </submittedName>
</protein>
<dbReference type="EMBL" id="RBVX01000001">
    <property type="protein sequence ID" value="RSL35281.1"/>
    <property type="molecule type" value="Genomic_DNA"/>
</dbReference>
<dbReference type="OrthoDB" id="2970899at2"/>
<dbReference type="Proteomes" id="UP000275076">
    <property type="component" value="Unassembled WGS sequence"/>
</dbReference>
<sequence>MNNENEKYMIVAVDQEGNEIGLESYTKHSNTPEIIFDCKNQARLFYDKIKADLFPHSVKLLTIKET</sequence>
<keyword evidence="2" id="KW-1185">Reference proteome</keyword>
<accession>A0A3R9WWV5</accession>
<dbReference type="RefSeq" id="WP_125553746.1">
    <property type="nucleotide sequence ID" value="NZ_RBVX01000001.1"/>
</dbReference>
<reference evidence="1 2" key="1">
    <citation type="submission" date="2018-10" db="EMBL/GenBank/DDBJ databases">
        <title>Draft genome sequence of Bacillus salarius IM0101, isolated from a hypersaline soil in Inner Mongolia, China.</title>
        <authorList>
            <person name="Yamprayoonswat W."/>
            <person name="Boonvisut S."/>
            <person name="Jumpathong W."/>
            <person name="Sittihan S."/>
            <person name="Ruangsuj P."/>
            <person name="Wanthongcharoen S."/>
            <person name="Thongpramul N."/>
            <person name="Pimmason S."/>
            <person name="Yu B."/>
            <person name="Yasawong M."/>
        </authorList>
    </citation>
    <scope>NUCLEOTIDE SEQUENCE [LARGE SCALE GENOMIC DNA]</scope>
    <source>
        <strain evidence="1 2">IM0101</strain>
    </source>
</reference>
<comment type="caution">
    <text evidence="1">The sequence shown here is derived from an EMBL/GenBank/DDBJ whole genome shotgun (WGS) entry which is preliminary data.</text>
</comment>
<evidence type="ECO:0000313" key="2">
    <source>
        <dbReference type="Proteomes" id="UP000275076"/>
    </source>
</evidence>
<proteinExistence type="predicted"/>
<name>A0A3R9WWV5_9BACI</name>
<gene>
    <name evidence="1" type="ORF">D7Z54_01575</name>
</gene>